<dbReference type="AlphaFoldDB" id="A0AAN8PNE2"/>
<feature type="compositionally biased region" description="Basic residues" evidence="1">
    <location>
        <begin position="63"/>
        <end position="73"/>
    </location>
</feature>
<feature type="region of interest" description="Disordered" evidence="1">
    <location>
        <begin position="56"/>
        <end position="89"/>
    </location>
</feature>
<protein>
    <submittedName>
        <fullName evidence="2">Uncharacterized protein</fullName>
    </submittedName>
</protein>
<dbReference type="EMBL" id="JAWJWE010000003">
    <property type="protein sequence ID" value="KAK6640133.1"/>
    <property type="molecule type" value="Genomic_DNA"/>
</dbReference>
<reference evidence="2 3" key="1">
    <citation type="submission" date="2023-10" db="EMBL/GenBank/DDBJ databases">
        <title>Genomes of two closely related lineages of the louse Polyplax serrata with different host specificities.</title>
        <authorList>
            <person name="Martinu J."/>
            <person name="Tarabai H."/>
            <person name="Stefka J."/>
            <person name="Hypsa V."/>
        </authorList>
    </citation>
    <scope>NUCLEOTIDE SEQUENCE [LARGE SCALE GENOMIC DNA]</scope>
    <source>
        <strain evidence="2">HR10_N</strain>
    </source>
</reference>
<evidence type="ECO:0000313" key="2">
    <source>
        <dbReference type="EMBL" id="KAK6640133.1"/>
    </source>
</evidence>
<comment type="caution">
    <text evidence="2">The sequence shown here is derived from an EMBL/GenBank/DDBJ whole genome shotgun (WGS) entry which is preliminary data.</text>
</comment>
<evidence type="ECO:0000256" key="1">
    <source>
        <dbReference type="SAM" id="MobiDB-lite"/>
    </source>
</evidence>
<gene>
    <name evidence="2" type="ORF">RUM43_008410</name>
</gene>
<proteinExistence type="predicted"/>
<name>A0AAN8PNE2_POLSC</name>
<sequence>MVHGKCLGRRTALVRGAATSAGDPGTSVRSALQATTGAGSASGALRKGIAPTSVRQDTVSAKRLARPPRRRPQPNHQKDDGPGFDCGNANPVEAIDTGSVTCQWIRLIETNRFLFATAELVFTCLAYTVEDTFVKTLKDATSVPAVAVSALARRMDPRPTVDDHVRK</sequence>
<evidence type="ECO:0000313" key="3">
    <source>
        <dbReference type="Proteomes" id="UP001372834"/>
    </source>
</evidence>
<dbReference type="Proteomes" id="UP001372834">
    <property type="component" value="Unassembled WGS sequence"/>
</dbReference>
<accession>A0AAN8PNE2</accession>
<organism evidence="2 3">
    <name type="scientific">Polyplax serrata</name>
    <name type="common">Common mouse louse</name>
    <dbReference type="NCBI Taxonomy" id="468196"/>
    <lineage>
        <taxon>Eukaryota</taxon>
        <taxon>Metazoa</taxon>
        <taxon>Ecdysozoa</taxon>
        <taxon>Arthropoda</taxon>
        <taxon>Hexapoda</taxon>
        <taxon>Insecta</taxon>
        <taxon>Pterygota</taxon>
        <taxon>Neoptera</taxon>
        <taxon>Paraneoptera</taxon>
        <taxon>Psocodea</taxon>
        <taxon>Troctomorpha</taxon>
        <taxon>Phthiraptera</taxon>
        <taxon>Anoplura</taxon>
        <taxon>Polyplacidae</taxon>
        <taxon>Polyplax</taxon>
    </lineage>
</organism>